<proteinExistence type="predicted"/>
<evidence type="ECO:0000313" key="3">
    <source>
        <dbReference type="Proteomes" id="UP000184383"/>
    </source>
</evidence>
<dbReference type="VEuPathDB" id="FungiDB:ASPWEDRAFT_82779"/>
<dbReference type="GeneID" id="63755414"/>
<dbReference type="AlphaFoldDB" id="A0A1L9RYS7"/>
<feature type="non-terminal residue" evidence="2">
    <location>
        <position position="1122"/>
    </location>
</feature>
<protein>
    <submittedName>
        <fullName evidence="2">Uncharacterized protein</fullName>
    </submittedName>
</protein>
<dbReference type="EMBL" id="KV878209">
    <property type="protein sequence ID" value="OJJ40101.1"/>
    <property type="molecule type" value="Genomic_DNA"/>
</dbReference>
<evidence type="ECO:0000313" key="2">
    <source>
        <dbReference type="EMBL" id="OJJ40101.1"/>
    </source>
</evidence>
<dbReference type="RefSeq" id="XP_040693777.1">
    <property type="nucleotide sequence ID" value="XM_040839566.1"/>
</dbReference>
<feature type="region of interest" description="Disordered" evidence="1">
    <location>
        <begin position="913"/>
        <end position="942"/>
    </location>
</feature>
<evidence type="ECO:0000256" key="1">
    <source>
        <dbReference type="SAM" id="MobiDB-lite"/>
    </source>
</evidence>
<organism evidence="2 3">
    <name type="scientific">Aspergillus wentii DTO 134E9</name>
    <dbReference type="NCBI Taxonomy" id="1073089"/>
    <lineage>
        <taxon>Eukaryota</taxon>
        <taxon>Fungi</taxon>
        <taxon>Dikarya</taxon>
        <taxon>Ascomycota</taxon>
        <taxon>Pezizomycotina</taxon>
        <taxon>Eurotiomycetes</taxon>
        <taxon>Eurotiomycetidae</taxon>
        <taxon>Eurotiales</taxon>
        <taxon>Aspergillaceae</taxon>
        <taxon>Aspergillus</taxon>
        <taxon>Aspergillus subgen. Cremei</taxon>
    </lineage>
</organism>
<dbReference type="Proteomes" id="UP000184383">
    <property type="component" value="Unassembled WGS sequence"/>
</dbReference>
<accession>A0A1L9RYS7</accession>
<keyword evidence="3" id="KW-1185">Reference proteome</keyword>
<name>A0A1L9RYS7_ASPWE</name>
<dbReference type="STRING" id="1073089.A0A1L9RYS7"/>
<reference evidence="3" key="1">
    <citation type="journal article" date="2017" name="Genome Biol.">
        <title>Comparative genomics reveals high biological diversity and specific adaptations in the industrially and medically important fungal genus Aspergillus.</title>
        <authorList>
            <person name="de Vries R.P."/>
            <person name="Riley R."/>
            <person name="Wiebenga A."/>
            <person name="Aguilar-Osorio G."/>
            <person name="Amillis S."/>
            <person name="Uchima C.A."/>
            <person name="Anderluh G."/>
            <person name="Asadollahi M."/>
            <person name="Askin M."/>
            <person name="Barry K."/>
            <person name="Battaglia E."/>
            <person name="Bayram O."/>
            <person name="Benocci T."/>
            <person name="Braus-Stromeyer S.A."/>
            <person name="Caldana C."/>
            <person name="Canovas D."/>
            <person name="Cerqueira G.C."/>
            <person name="Chen F."/>
            <person name="Chen W."/>
            <person name="Choi C."/>
            <person name="Clum A."/>
            <person name="Dos Santos R.A."/>
            <person name="Damasio A.R."/>
            <person name="Diallinas G."/>
            <person name="Emri T."/>
            <person name="Fekete E."/>
            <person name="Flipphi M."/>
            <person name="Freyberg S."/>
            <person name="Gallo A."/>
            <person name="Gournas C."/>
            <person name="Habgood R."/>
            <person name="Hainaut M."/>
            <person name="Harispe M.L."/>
            <person name="Henrissat B."/>
            <person name="Hilden K.S."/>
            <person name="Hope R."/>
            <person name="Hossain A."/>
            <person name="Karabika E."/>
            <person name="Karaffa L."/>
            <person name="Karanyi Z."/>
            <person name="Krasevec N."/>
            <person name="Kuo A."/>
            <person name="Kusch H."/>
            <person name="LaButti K."/>
            <person name="Lagendijk E.L."/>
            <person name="Lapidus A."/>
            <person name="Levasseur A."/>
            <person name="Lindquist E."/>
            <person name="Lipzen A."/>
            <person name="Logrieco A.F."/>
            <person name="MacCabe A."/>
            <person name="Maekelae M.R."/>
            <person name="Malavazi I."/>
            <person name="Melin P."/>
            <person name="Meyer V."/>
            <person name="Mielnichuk N."/>
            <person name="Miskei M."/>
            <person name="Molnar A.P."/>
            <person name="Mule G."/>
            <person name="Ngan C.Y."/>
            <person name="Orejas M."/>
            <person name="Orosz E."/>
            <person name="Ouedraogo J.P."/>
            <person name="Overkamp K.M."/>
            <person name="Park H.-S."/>
            <person name="Perrone G."/>
            <person name="Piumi F."/>
            <person name="Punt P.J."/>
            <person name="Ram A.F."/>
            <person name="Ramon A."/>
            <person name="Rauscher S."/>
            <person name="Record E."/>
            <person name="Riano-Pachon D.M."/>
            <person name="Robert V."/>
            <person name="Roehrig J."/>
            <person name="Ruller R."/>
            <person name="Salamov A."/>
            <person name="Salih N.S."/>
            <person name="Samson R.A."/>
            <person name="Sandor E."/>
            <person name="Sanguinetti M."/>
            <person name="Schuetze T."/>
            <person name="Sepcic K."/>
            <person name="Shelest E."/>
            <person name="Sherlock G."/>
            <person name="Sophianopoulou V."/>
            <person name="Squina F.M."/>
            <person name="Sun H."/>
            <person name="Susca A."/>
            <person name="Todd R.B."/>
            <person name="Tsang A."/>
            <person name="Unkles S.E."/>
            <person name="van de Wiele N."/>
            <person name="van Rossen-Uffink D."/>
            <person name="Oliveira J.V."/>
            <person name="Vesth T.C."/>
            <person name="Visser J."/>
            <person name="Yu J.-H."/>
            <person name="Zhou M."/>
            <person name="Andersen M.R."/>
            <person name="Archer D.B."/>
            <person name="Baker S.E."/>
            <person name="Benoit I."/>
            <person name="Brakhage A.A."/>
            <person name="Braus G.H."/>
            <person name="Fischer R."/>
            <person name="Frisvad J.C."/>
            <person name="Goldman G.H."/>
            <person name="Houbraken J."/>
            <person name="Oakley B."/>
            <person name="Pocsi I."/>
            <person name="Scazzocchio C."/>
            <person name="Seiboth B."/>
            <person name="vanKuyk P.A."/>
            <person name="Wortman J."/>
            <person name="Dyer P.S."/>
            <person name="Grigoriev I.V."/>
        </authorList>
    </citation>
    <scope>NUCLEOTIDE SEQUENCE [LARGE SCALE GENOMIC DNA]</scope>
    <source>
        <strain evidence="3">DTO 134E9</strain>
    </source>
</reference>
<gene>
    <name evidence="2" type="ORF">ASPWEDRAFT_82779</name>
</gene>
<dbReference type="OrthoDB" id="3029913at2759"/>
<sequence length="1122" mass="126370">MAIFTDGKSTAINSPRHLTLRHAIRAVKLDKYNKDELEEDEEGPSLPEIRPGQEQLFSFWAPSLTAGKVHQIKVQQTINPNNGQKPLQLDAQQNFDVHAPRYSLPEGSIYSVYPPPGYMEEARILPHVVLSDPHLPWERQGTTQDLPDAKRNKVPWLALILFTHDELRLPAEDRDGAGCIFPSLPKPVQQTSTQAIRMSLRDLYRTKKIIAPIKEEDGESDTARNIMGDFIFIKKELFAGLFPPFADVNQPDHVSRPDTAPYRFLSHVRKINTAGMAVAGKEDIGIFSVVVSNRSGPLDYPTPTTVCAHLVSIAGVEEDMSFPFPADSKYAALCSLHSWSYTVTPPNTLNVPEAFTLLGETLGPLRPPDKVIQDIRSTANPANAEISNRLAKRLEDGYSLVKHRTATGEMTIALFRGPFTPTYVERRWKTTQNSDTDLNRCSNSGLDLQILDKQVGIMDISYSVAWQVGRMLALADQPFTTALIRLRTAIHQRAMDESKRIVLERLCGKKHLGRETILQGIPEMCKNLGKITVAGEGEDDAFGPRSAAKRWNRRALEKCEYPSLDYLSELIEKEYPQQAVEAAYYLAMGTDGKVYDEINNPVSVDWMVVLAWVMNRMFLDGVPAHYLITDPSHIEHERLKFFHVDANWTDALIDGALSPGNHLGEDRDRVAIKRALNRYIREKPERLVHPPQIPTYGFYLRSDLVSMFPDLKVTTLPEPKKDVPDKAPLLRHEIITDGLMLGLLDRVPRKDEFDGLVFTQPPHQQRFAAAATLRADSIRVVMRKQYTVAEEDRKTDKHDRDPLEVLNLKSSDADKLFIWGSRPGQSDLHILRLPHFADRQLKILQEKMGTFKKAEVDTKYFDDDTATSALLALQLSDPIYSFRISLDTPRSAESREPDIRTLNLLAPSMVNRVASRPQSDPVRAIPEPEPESYSPTASANFERPKESVLTPHDYNFSLVPHTHPIHSEWGGDESRPGIQPFMLTAVSSRGRSAPASPPEYSCRVSGVGVTGILPDKDNLPQDLIFSIRVSNNTNNRYKLTAFHIWIPLGKATINNERLMENYTGPGATVLSNLRFNVLLKFINEDDESRTLRISLLPRSRKQYVDITLVKEMSFLLALAQVN</sequence>